<protein>
    <recommendedName>
        <fullName evidence="1">TraC-like domain-containing protein</fullName>
    </recommendedName>
</protein>
<reference evidence="2 3" key="1">
    <citation type="submission" date="2018-09" db="EMBL/GenBank/DDBJ databases">
        <title>Metagenome Assembled Genomes from an Advanced Water Purification Facility.</title>
        <authorList>
            <person name="Stamps B.W."/>
            <person name="Spear J.R."/>
        </authorList>
    </citation>
    <scope>NUCLEOTIDE SEQUENCE [LARGE SCALE GENOMIC DNA]</scope>
    <source>
        <strain evidence="2">Bin_63_2</strain>
    </source>
</reference>
<comment type="caution">
    <text evidence="2">The sequence shown here is derived from an EMBL/GenBank/DDBJ whole genome shotgun (WGS) entry which is preliminary data.</text>
</comment>
<dbReference type="Pfam" id="PF26593">
    <property type="entry name" value="TraC-like"/>
    <property type="match status" value="1"/>
</dbReference>
<name>A0A5C7J3A4_9BACT</name>
<evidence type="ECO:0000313" key="2">
    <source>
        <dbReference type="EMBL" id="TXG75859.1"/>
    </source>
</evidence>
<feature type="domain" description="TraC-like" evidence="1">
    <location>
        <begin position="37"/>
        <end position="131"/>
    </location>
</feature>
<evidence type="ECO:0000313" key="3">
    <source>
        <dbReference type="Proteomes" id="UP000321026"/>
    </source>
</evidence>
<dbReference type="EMBL" id="SSDS01000098">
    <property type="protein sequence ID" value="TXG75859.1"/>
    <property type="molecule type" value="Genomic_DNA"/>
</dbReference>
<proteinExistence type="predicted"/>
<gene>
    <name evidence="2" type="ORF">E6Q11_06290</name>
</gene>
<organism evidence="2 3">
    <name type="scientific">Candidatus Dojkabacteria bacterium</name>
    <dbReference type="NCBI Taxonomy" id="2099670"/>
    <lineage>
        <taxon>Bacteria</taxon>
        <taxon>Candidatus Dojkabacteria</taxon>
    </lineage>
</organism>
<dbReference type="Proteomes" id="UP000321026">
    <property type="component" value="Unassembled WGS sequence"/>
</dbReference>
<sequence>MFALQKSKSKASARKQIDIKGVRDGILMLPSNQYRLILQVSSVNFELKSEDEQDAIIDTYESFLNSVGSPLQIVIRTREIDMDNYLGELKERSDNETVPIYKKQLTNYDEFIRSLISTNKILTRNFYVIIPCGMTGKTDFELVKEQLGLTADIVAKGLSRLGMHSRQLTDLEVLDLFYNFYSPEQSKAQPLTEQALQLIHNSYIQKGDDNE</sequence>
<dbReference type="AlphaFoldDB" id="A0A5C7J3A4"/>
<accession>A0A5C7J3A4</accession>
<dbReference type="InterPro" id="IPR058596">
    <property type="entry name" value="TraC-like_dom"/>
</dbReference>
<evidence type="ECO:0000259" key="1">
    <source>
        <dbReference type="Pfam" id="PF26593"/>
    </source>
</evidence>